<proteinExistence type="predicted"/>
<dbReference type="EMBL" id="MZ556144">
    <property type="protein sequence ID" value="UBJ26222.1"/>
    <property type="molecule type" value="Genomic_DNA"/>
</dbReference>
<evidence type="ECO:0000313" key="1">
    <source>
        <dbReference type="EMBL" id="UBJ26222.1"/>
    </source>
</evidence>
<name>A0A8K1HJN1_9CIRC</name>
<organism evidence="1">
    <name type="scientific">Red panda circovirus 7</name>
    <dbReference type="NCBI Taxonomy" id="2863956"/>
    <lineage>
        <taxon>Viruses</taxon>
        <taxon>Monodnaviria</taxon>
        <taxon>Shotokuvirae</taxon>
        <taxon>Cressdnaviricota</taxon>
        <taxon>Arfiviricetes</taxon>
        <taxon>Cirlivirales</taxon>
        <taxon>Circoviridae</taxon>
        <taxon>Circovirus</taxon>
    </lineage>
</organism>
<reference evidence="1" key="1">
    <citation type="submission" date="2021-07" db="EMBL/GenBank/DDBJ databases">
        <title>Communication and adaptive evolution of viruses within giant pandas and their associated organisms in a local ecological environment.</title>
        <authorList>
            <person name="Zhao M."/>
            <person name="Liu S."/>
            <person name="Zhang W."/>
        </authorList>
    </citation>
    <scope>NUCLEOTIDE SEQUENCE</scope>
    <source>
        <strain evidence="1">AliP01CK01-2015</strain>
    </source>
</reference>
<sequence length="297" mass="33521">MRRGRYRLGRPRRRRTIRRPARRAGLSRRRYSRRPRVGRLNSAVVTQTFRCFNVNAVSCATAATVVDYGSLSVYDWELQSYLLLNGSPGNGDCRSLGFYISPSVNQLIRASTGDAGYAAFSGFFNTFRVRKYTLILRPPQGLRSIFTQQASATTYNYPELAGLPSREPAVTYIDPDQSFTLSNPVPTDGDYTTSCTNAYGYQRHRFGSAIVVSLRPRTLSLILQAKTNASTVANFNIPVQRFGHPWQINATSQPWFGGIFVWFPYLGSSLATPYNQPQIRYGIESRFKLDFKSPLYA</sequence>
<protein>
    <submittedName>
        <fullName evidence="1">Putative capsid protein</fullName>
    </submittedName>
</protein>
<accession>A0A8K1HJN1</accession>